<dbReference type="EMBL" id="JBHTIA010000003">
    <property type="protein sequence ID" value="MFD0763441.1"/>
    <property type="molecule type" value="Genomic_DNA"/>
</dbReference>
<sequence length="229" mass="25907">MKKFLMMTICLIAVAGSVSAQRYDRRYPRRVVRRPPPVQRYENRRGGDDFYTPKVGLAAGVNFSNTVDAYNSDFSTSTIAGWHTGLTFEVPIAYPLSFAPEVLFSQKGYKAETIDGTFKQRTNYVDIPLLAKFRLVPGFNFVIGPQLTFITSTRNTFDDGFNTISQPEYTYRGDKSYISGVIGVGINLNRNVELRGRYAIDLDKNYSNSDFAPDYRNQVFSLGLGFKFN</sequence>
<reference evidence="4" key="1">
    <citation type="journal article" date="2019" name="Int. J. Syst. Evol. Microbiol.">
        <title>The Global Catalogue of Microorganisms (GCM) 10K type strain sequencing project: providing services to taxonomists for standard genome sequencing and annotation.</title>
        <authorList>
            <consortium name="The Broad Institute Genomics Platform"/>
            <consortium name="The Broad Institute Genome Sequencing Center for Infectious Disease"/>
            <person name="Wu L."/>
            <person name="Ma J."/>
        </authorList>
    </citation>
    <scope>NUCLEOTIDE SEQUENCE [LARGE SCALE GENOMIC DNA]</scope>
    <source>
        <strain evidence="4">CCUG 60742</strain>
    </source>
</reference>
<comment type="caution">
    <text evidence="3">The sequence shown here is derived from an EMBL/GenBank/DDBJ whole genome shotgun (WGS) entry which is preliminary data.</text>
</comment>
<gene>
    <name evidence="3" type="ORF">ACFQZI_01160</name>
</gene>
<proteinExistence type="predicted"/>
<evidence type="ECO:0000256" key="1">
    <source>
        <dbReference type="SAM" id="SignalP"/>
    </source>
</evidence>
<keyword evidence="1" id="KW-0732">Signal</keyword>
<dbReference type="Pfam" id="PF13568">
    <property type="entry name" value="OMP_b-brl_2"/>
    <property type="match status" value="1"/>
</dbReference>
<protein>
    <submittedName>
        <fullName evidence="3">Porin family protein</fullName>
    </submittedName>
</protein>
<evidence type="ECO:0000313" key="4">
    <source>
        <dbReference type="Proteomes" id="UP001597073"/>
    </source>
</evidence>
<feature type="chain" id="PRO_5045103698" evidence="1">
    <location>
        <begin position="21"/>
        <end position="229"/>
    </location>
</feature>
<dbReference type="RefSeq" id="WP_377137529.1">
    <property type="nucleotide sequence ID" value="NZ_JBHTIA010000003.1"/>
</dbReference>
<dbReference type="InterPro" id="IPR025665">
    <property type="entry name" value="Beta-barrel_OMP_2"/>
</dbReference>
<feature type="domain" description="Outer membrane protein beta-barrel" evidence="2">
    <location>
        <begin position="55"/>
        <end position="200"/>
    </location>
</feature>
<evidence type="ECO:0000259" key="2">
    <source>
        <dbReference type="Pfam" id="PF13568"/>
    </source>
</evidence>
<keyword evidence="4" id="KW-1185">Reference proteome</keyword>
<dbReference type="Proteomes" id="UP001597073">
    <property type="component" value="Unassembled WGS sequence"/>
</dbReference>
<feature type="signal peptide" evidence="1">
    <location>
        <begin position="1"/>
        <end position="20"/>
    </location>
</feature>
<name>A0ABW2Z9E5_9SPHI</name>
<organism evidence="3 4">
    <name type="scientific">Mucilaginibacter lutimaris</name>
    <dbReference type="NCBI Taxonomy" id="931629"/>
    <lineage>
        <taxon>Bacteria</taxon>
        <taxon>Pseudomonadati</taxon>
        <taxon>Bacteroidota</taxon>
        <taxon>Sphingobacteriia</taxon>
        <taxon>Sphingobacteriales</taxon>
        <taxon>Sphingobacteriaceae</taxon>
        <taxon>Mucilaginibacter</taxon>
    </lineage>
</organism>
<evidence type="ECO:0000313" key="3">
    <source>
        <dbReference type="EMBL" id="MFD0763441.1"/>
    </source>
</evidence>
<accession>A0ABW2Z9E5</accession>